<evidence type="ECO:0000313" key="5">
    <source>
        <dbReference type="Proteomes" id="UP000234329"/>
    </source>
</evidence>
<keyword evidence="4" id="KW-0966">Cell projection</keyword>
<organism evidence="4 5">
    <name type="scientific">Acidithiobacillus marinus</name>
    <dbReference type="NCBI Taxonomy" id="187490"/>
    <lineage>
        <taxon>Bacteria</taxon>
        <taxon>Pseudomonadati</taxon>
        <taxon>Pseudomonadota</taxon>
        <taxon>Acidithiobacillia</taxon>
        <taxon>Acidithiobacillales</taxon>
        <taxon>Acidithiobacillaceae</taxon>
        <taxon>Acidithiobacillus</taxon>
    </lineage>
</organism>
<dbReference type="AlphaFoldDB" id="A0A2I1DL18"/>
<dbReference type="InParanoid" id="A0A2I1DL18"/>
<gene>
    <name evidence="4" type="ORF">B1757_08340</name>
</gene>
<feature type="chain" id="PRO_5014169609" evidence="2">
    <location>
        <begin position="23"/>
        <end position="204"/>
    </location>
</feature>
<keyword evidence="4" id="KW-0282">Flagellum</keyword>
<keyword evidence="4" id="KW-0969">Cilium</keyword>
<reference evidence="4 5" key="1">
    <citation type="submission" date="2017-03" db="EMBL/GenBank/DDBJ databases">
        <title>Draft genime sequence of the acidophilic sulfur-oxidizing bacterium Acidithiobacillus sp. SH, isolated from seawater.</title>
        <authorList>
            <person name="Sharmin S."/>
            <person name="Tokuhisa M."/>
            <person name="Kanao T."/>
            <person name="Kamimura K."/>
        </authorList>
    </citation>
    <scope>NUCLEOTIDE SEQUENCE [LARGE SCALE GENOMIC DNA]</scope>
    <source>
        <strain evidence="4 5">SH</strain>
    </source>
</reference>
<dbReference type="EMBL" id="MXAV01000034">
    <property type="protein sequence ID" value="PKY10579.1"/>
    <property type="molecule type" value="Genomic_DNA"/>
</dbReference>
<evidence type="ECO:0000259" key="3">
    <source>
        <dbReference type="Pfam" id="PF13505"/>
    </source>
</evidence>
<comment type="caution">
    <text evidence="4">The sequence shown here is derived from an EMBL/GenBank/DDBJ whole genome shotgun (WGS) entry which is preliminary data.</text>
</comment>
<evidence type="ECO:0000256" key="2">
    <source>
        <dbReference type="SAM" id="SignalP"/>
    </source>
</evidence>
<feature type="signal peptide" evidence="2">
    <location>
        <begin position="1"/>
        <end position="22"/>
    </location>
</feature>
<dbReference type="Pfam" id="PF13505">
    <property type="entry name" value="OMP_b-brl"/>
    <property type="match status" value="1"/>
</dbReference>
<dbReference type="RefSeq" id="WP_101537878.1">
    <property type="nucleotide sequence ID" value="NZ_MXAV01000034.1"/>
</dbReference>
<keyword evidence="1 2" id="KW-0732">Signal</keyword>
<accession>A0A2I1DL18</accession>
<dbReference type="InterPro" id="IPR011250">
    <property type="entry name" value="OMP/PagP_B-barrel"/>
</dbReference>
<dbReference type="Proteomes" id="UP000234329">
    <property type="component" value="Unassembled WGS sequence"/>
</dbReference>
<keyword evidence="5" id="KW-1185">Reference proteome</keyword>
<protein>
    <submittedName>
        <fullName evidence="4">Flagellar motor protein MotB</fullName>
    </submittedName>
</protein>
<name>A0A2I1DL18_9PROT</name>
<evidence type="ECO:0000256" key="1">
    <source>
        <dbReference type="ARBA" id="ARBA00022729"/>
    </source>
</evidence>
<dbReference type="OrthoDB" id="5295534at2"/>
<feature type="domain" description="Outer membrane protein beta-barrel" evidence="3">
    <location>
        <begin position="9"/>
        <end position="186"/>
    </location>
</feature>
<dbReference type="SUPFAM" id="SSF56925">
    <property type="entry name" value="OMPA-like"/>
    <property type="match status" value="1"/>
</dbReference>
<evidence type="ECO:0000313" key="4">
    <source>
        <dbReference type="EMBL" id="PKY10579.1"/>
    </source>
</evidence>
<dbReference type="Gene3D" id="2.40.160.20">
    <property type="match status" value="1"/>
</dbReference>
<sequence>MIRVLGNMLALSMLALAIPAWAAEPVAHDQTYVNLFGGNTFFSSASGLAQHDSGPVLGLRLGQRLDGHLGVEAQVAAAFAHLQDIAPHSKAAEANQFSGALLGNVYAFNSPNTPFLTLGLGASSNRFNQDIGRGTSLMGVFGLGYQYALGDHFGLRLDVQDQLLFDSPTPNAANLNNIQVTGGISYFWGGSKKTSFPIIGPSRP</sequence>
<dbReference type="InterPro" id="IPR027385">
    <property type="entry name" value="Beta-barrel_OMP"/>
</dbReference>
<proteinExistence type="predicted"/>